<dbReference type="EMBL" id="JADJMS010000008">
    <property type="protein sequence ID" value="MBK7414371.1"/>
    <property type="molecule type" value="Genomic_DNA"/>
</dbReference>
<protein>
    <submittedName>
        <fullName evidence="1">Type II toxin-antitoxin system MqsA family antitoxin</fullName>
    </submittedName>
</protein>
<evidence type="ECO:0000313" key="1">
    <source>
        <dbReference type="EMBL" id="MBK7414371.1"/>
    </source>
</evidence>
<name>A0A935K8T8_9RHOO</name>
<dbReference type="NCBIfam" id="TIGR03830">
    <property type="entry name" value="CxxCG_CxxCG_HTH"/>
    <property type="match status" value="1"/>
</dbReference>
<evidence type="ECO:0000313" key="2">
    <source>
        <dbReference type="Proteomes" id="UP000739411"/>
    </source>
</evidence>
<dbReference type="SUPFAM" id="SSF47413">
    <property type="entry name" value="lambda repressor-like DNA-binding domains"/>
    <property type="match status" value="1"/>
</dbReference>
<dbReference type="AlphaFoldDB" id="A0A935K8T8"/>
<dbReference type="Pfam" id="PF15731">
    <property type="entry name" value="MqsA_antitoxin"/>
    <property type="match status" value="1"/>
</dbReference>
<comment type="caution">
    <text evidence="1">The sequence shown here is derived from an EMBL/GenBank/DDBJ whole genome shotgun (WGS) entry which is preliminary data.</text>
</comment>
<gene>
    <name evidence="1" type="ORF">IPJ38_03870</name>
</gene>
<accession>A0A935K8T8</accession>
<dbReference type="Proteomes" id="UP000739411">
    <property type="component" value="Unassembled WGS sequence"/>
</dbReference>
<dbReference type="InterPro" id="IPR022452">
    <property type="entry name" value="MqsA"/>
</dbReference>
<dbReference type="GO" id="GO:0003677">
    <property type="term" value="F:DNA binding"/>
    <property type="evidence" value="ECO:0007669"/>
    <property type="project" value="InterPro"/>
</dbReference>
<dbReference type="Gene3D" id="1.10.260.40">
    <property type="entry name" value="lambda repressor-like DNA-binding domains"/>
    <property type="match status" value="1"/>
</dbReference>
<sequence>MHHCQHAPFRLLNEKTNPIETCPLCDSKNVEVQYDLSTTYRYLNKEHHLEGQEHTVCPDCECTFFAPGQIERNNRLYFEFELTIVGDTIPPRKIVELRQKYGLTQDDAKKLFKSTGNSFSKWERGESAPSSVVSNLLLAALEDQEIMKRMALRARVKIELADTTEQPDYWISHIDDIYDSLLEAMRPNAVPRQFLERVSNLEVSDYSIASIRLSDKFTNSNSVNTDRVGNMLPSVSPWLLSYTRN</sequence>
<dbReference type="CDD" id="cd00093">
    <property type="entry name" value="HTH_XRE"/>
    <property type="match status" value="1"/>
</dbReference>
<dbReference type="InterPro" id="IPR001387">
    <property type="entry name" value="Cro/C1-type_HTH"/>
</dbReference>
<organism evidence="1 2">
    <name type="scientific">Candidatus Dechloromonas phosphorivorans</name>
    <dbReference type="NCBI Taxonomy" id="2899244"/>
    <lineage>
        <taxon>Bacteria</taxon>
        <taxon>Pseudomonadati</taxon>
        <taxon>Pseudomonadota</taxon>
        <taxon>Betaproteobacteria</taxon>
        <taxon>Rhodocyclales</taxon>
        <taxon>Azonexaceae</taxon>
        <taxon>Dechloromonas</taxon>
    </lineage>
</organism>
<dbReference type="InterPro" id="IPR010982">
    <property type="entry name" value="Lambda_DNA-bd_dom_sf"/>
</dbReference>
<reference evidence="1 2" key="1">
    <citation type="submission" date="2020-10" db="EMBL/GenBank/DDBJ databases">
        <title>Connecting structure to function with the recovery of over 1000 high-quality activated sludge metagenome-assembled genomes encoding full-length rRNA genes using long-read sequencing.</title>
        <authorList>
            <person name="Singleton C.M."/>
            <person name="Petriglieri F."/>
            <person name="Kristensen J.M."/>
            <person name="Kirkegaard R.H."/>
            <person name="Michaelsen T.Y."/>
            <person name="Andersen M.H."/>
            <person name="Karst S.M."/>
            <person name="Dueholm M.S."/>
            <person name="Nielsen P.H."/>
            <person name="Albertsen M."/>
        </authorList>
    </citation>
    <scope>NUCLEOTIDE SEQUENCE [LARGE SCALE GENOMIC DNA]</scope>
    <source>
        <strain evidence="1">EsbW_18-Q3-R4-48_BATAC.463</strain>
    </source>
</reference>
<proteinExistence type="predicted"/>
<dbReference type="InterPro" id="IPR032758">
    <property type="entry name" value="MqsA/HigA-2"/>
</dbReference>